<dbReference type="PROSITE" id="PS51257">
    <property type="entry name" value="PROKAR_LIPOPROTEIN"/>
    <property type="match status" value="1"/>
</dbReference>
<dbReference type="Proteomes" id="UP000217343">
    <property type="component" value="Chromosome"/>
</dbReference>
<proteinExistence type="predicted"/>
<evidence type="ECO:0000313" key="1">
    <source>
        <dbReference type="EMBL" id="ATB49185.1"/>
    </source>
</evidence>
<keyword evidence="2" id="KW-1185">Reference proteome</keyword>
<sequence length="131" mass="14343">MKKLNTLGVMGLLSLAAVGCGGEYTPEEEQAMQLEPTGEVQQREETAWIDAGQTRDFSTWLFGVTPFSIKNDSYTDSVPFSAYCGSNSITGSVSPRATYTSSLNCAWPGARLYVHNDGYLVGNQVIFVRTW</sequence>
<dbReference type="RefSeq" id="WP_095959821.1">
    <property type="nucleotide sequence ID" value="NZ_CP022203.1"/>
</dbReference>
<gene>
    <name evidence="1" type="ORF">MYMAC_004826</name>
</gene>
<accession>A0A250JZC1</accession>
<dbReference type="KEGG" id="mmas:MYMAC_004826"/>
<organism evidence="1 2">
    <name type="scientific">Corallococcus macrosporus DSM 14697</name>
    <dbReference type="NCBI Taxonomy" id="1189310"/>
    <lineage>
        <taxon>Bacteria</taxon>
        <taxon>Pseudomonadati</taxon>
        <taxon>Myxococcota</taxon>
        <taxon>Myxococcia</taxon>
        <taxon>Myxococcales</taxon>
        <taxon>Cystobacterineae</taxon>
        <taxon>Myxococcaceae</taxon>
        <taxon>Corallococcus</taxon>
    </lineage>
</organism>
<evidence type="ECO:0000313" key="2">
    <source>
        <dbReference type="Proteomes" id="UP000217343"/>
    </source>
</evidence>
<reference evidence="1 2" key="1">
    <citation type="submission" date="2017-06" db="EMBL/GenBank/DDBJ databases">
        <title>Sequencing and comparative analysis of myxobacterial genomes.</title>
        <authorList>
            <person name="Rupp O."/>
            <person name="Goesmann A."/>
            <person name="Sogaard-Andersen L."/>
        </authorList>
    </citation>
    <scope>NUCLEOTIDE SEQUENCE [LARGE SCALE GENOMIC DNA]</scope>
    <source>
        <strain evidence="1 2">DSM 14697</strain>
    </source>
</reference>
<dbReference type="OrthoDB" id="5383124at2"/>
<dbReference type="AlphaFoldDB" id="A0A250JZC1"/>
<name>A0A250JZC1_9BACT</name>
<dbReference type="EMBL" id="CP022203">
    <property type="protein sequence ID" value="ATB49185.1"/>
    <property type="molecule type" value="Genomic_DNA"/>
</dbReference>
<protein>
    <recommendedName>
        <fullName evidence="3">Lipoprotein</fullName>
    </recommendedName>
</protein>
<evidence type="ECO:0008006" key="3">
    <source>
        <dbReference type="Google" id="ProtNLM"/>
    </source>
</evidence>